<gene>
    <name evidence="2" type="ORF">WHI96_23505</name>
</gene>
<protein>
    <submittedName>
        <fullName evidence="2">Uncharacterized protein</fullName>
    </submittedName>
</protein>
<feature type="compositionally biased region" description="Low complexity" evidence="1">
    <location>
        <begin position="27"/>
        <end position="44"/>
    </location>
</feature>
<dbReference type="Proteomes" id="UP001464923">
    <property type="component" value="Unassembled WGS sequence"/>
</dbReference>
<evidence type="ECO:0000313" key="2">
    <source>
        <dbReference type="EMBL" id="MEQ3541785.1"/>
    </source>
</evidence>
<feature type="region of interest" description="Disordered" evidence="1">
    <location>
        <begin position="24"/>
        <end position="67"/>
    </location>
</feature>
<accession>A0ABV1K0R6</accession>
<proteinExistence type="predicted"/>
<evidence type="ECO:0000256" key="1">
    <source>
        <dbReference type="SAM" id="MobiDB-lite"/>
    </source>
</evidence>
<name>A0ABV1K0R6_9PSEU</name>
<sequence>MPAHVCDRCGEVTVDLERCRCATATTGPWPARRPGSARPRASRPTWRTRPVLSRPERDAAASDPEPA</sequence>
<evidence type="ECO:0000313" key="3">
    <source>
        <dbReference type="Proteomes" id="UP001464923"/>
    </source>
</evidence>
<dbReference type="EMBL" id="JBEDNP010000018">
    <property type="protein sequence ID" value="MEQ3541785.1"/>
    <property type="molecule type" value="Genomic_DNA"/>
</dbReference>
<organism evidence="2 3">
    <name type="scientific">Pseudonocardia tropica</name>
    <dbReference type="NCBI Taxonomy" id="681289"/>
    <lineage>
        <taxon>Bacteria</taxon>
        <taxon>Bacillati</taxon>
        <taxon>Actinomycetota</taxon>
        <taxon>Actinomycetes</taxon>
        <taxon>Pseudonocardiales</taxon>
        <taxon>Pseudonocardiaceae</taxon>
        <taxon>Pseudonocardia</taxon>
    </lineage>
</organism>
<comment type="caution">
    <text evidence="2">The sequence shown here is derived from an EMBL/GenBank/DDBJ whole genome shotgun (WGS) entry which is preliminary data.</text>
</comment>
<keyword evidence="3" id="KW-1185">Reference proteome</keyword>
<dbReference type="RefSeq" id="WP_345647329.1">
    <property type="nucleotide sequence ID" value="NZ_BAABLY010000050.1"/>
</dbReference>
<reference evidence="2 3" key="1">
    <citation type="submission" date="2024-03" db="EMBL/GenBank/DDBJ databases">
        <title>Draft genome sequence of Pseudonocardia tropica JCM 19149.</title>
        <authorList>
            <person name="Butdee W."/>
            <person name="Duangmal K."/>
        </authorList>
    </citation>
    <scope>NUCLEOTIDE SEQUENCE [LARGE SCALE GENOMIC DNA]</scope>
    <source>
        <strain evidence="2 3">JCM 19149</strain>
    </source>
</reference>